<dbReference type="PANTHER" id="PTHR24421:SF10">
    <property type="entry name" value="NITRATE_NITRITE SENSOR PROTEIN NARQ"/>
    <property type="match status" value="1"/>
</dbReference>
<dbReference type="Pfam" id="PF07730">
    <property type="entry name" value="HisKA_3"/>
    <property type="match status" value="1"/>
</dbReference>
<feature type="transmembrane region" description="Helical" evidence="9">
    <location>
        <begin position="105"/>
        <end position="122"/>
    </location>
</feature>
<reference evidence="12" key="1">
    <citation type="submission" date="2016-10" db="EMBL/GenBank/DDBJ databases">
        <authorList>
            <person name="Varghese N."/>
            <person name="Submissions S."/>
        </authorList>
    </citation>
    <scope>NUCLEOTIDE SEQUENCE [LARGE SCALE GENOMIC DNA]</scope>
    <source>
        <strain evidence="12">DSM 45843</strain>
    </source>
</reference>
<feature type="transmembrane region" description="Helical" evidence="9">
    <location>
        <begin position="154"/>
        <end position="173"/>
    </location>
</feature>
<dbReference type="PANTHER" id="PTHR24421">
    <property type="entry name" value="NITRATE/NITRITE SENSOR PROTEIN NARX-RELATED"/>
    <property type="match status" value="1"/>
</dbReference>
<dbReference type="EMBL" id="FNIR01000005">
    <property type="protein sequence ID" value="SDO33347.1"/>
    <property type="molecule type" value="Genomic_DNA"/>
</dbReference>
<accession>A0A1H0IPI3</accession>
<evidence type="ECO:0000256" key="5">
    <source>
        <dbReference type="ARBA" id="ARBA00022741"/>
    </source>
</evidence>
<evidence type="ECO:0000256" key="3">
    <source>
        <dbReference type="ARBA" id="ARBA00022553"/>
    </source>
</evidence>
<evidence type="ECO:0000256" key="8">
    <source>
        <dbReference type="ARBA" id="ARBA00023012"/>
    </source>
</evidence>
<dbReference type="Gene3D" id="3.30.565.10">
    <property type="entry name" value="Histidine kinase-like ATPase, C-terminal domain"/>
    <property type="match status" value="1"/>
</dbReference>
<dbReference type="GO" id="GO:0046983">
    <property type="term" value="F:protein dimerization activity"/>
    <property type="evidence" value="ECO:0007669"/>
    <property type="project" value="InterPro"/>
</dbReference>
<evidence type="ECO:0000256" key="9">
    <source>
        <dbReference type="SAM" id="Phobius"/>
    </source>
</evidence>
<dbReference type="GO" id="GO:0016020">
    <property type="term" value="C:membrane"/>
    <property type="evidence" value="ECO:0007669"/>
    <property type="project" value="InterPro"/>
</dbReference>
<keyword evidence="7" id="KW-0067">ATP-binding</keyword>
<dbReference type="AlphaFoldDB" id="A0A1H0IPI3"/>
<feature type="transmembrane region" description="Helical" evidence="9">
    <location>
        <begin position="129"/>
        <end position="148"/>
    </location>
</feature>
<dbReference type="EC" id="2.7.13.3" evidence="2"/>
<protein>
    <recommendedName>
        <fullName evidence="2">histidine kinase</fullName>
        <ecNumber evidence="2">2.7.13.3</ecNumber>
    </recommendedName>
</protein>
<keyword evidence="12" id="KW-1185">Reference proteome</keyword>
<keyword evidence="8" id="KW-0902">Two-component regulatory system</keyword>
<keyword evidence="9" id="KW-1133">Transmembrane helix</keyword>
<feature type="transmembrane region" description="Helical" evidence="9">
    <location>
        <begin position="82"/>
        <end position="99"/>
    </location>
</feature>
<dbReference type="CDD" id="cd16917">
    <property type="entry name" value="HATPase_UhpB-NarQ-NarX-like"/>
    <property type="match status" value="1"/>
</dbReference>
<dbReference type="Proteomes" id="UP000199088">
    <property type="component" value="Unassembled WGS sequence"/>
</dbReference>
<evidence type="ECO:0000256" key="7">
    <source>
        <dbReference type="ARBA" id="ARBA00022840"/>
    </source>
</evidence>
<comment type="catalytic activity">
    <reaction evidence="1">
        <text>ATP + protein L-histidine = ADP + protein N-phospho-L-histidine.</text>
        <dbReference type="EC" id="2.7.13.3"/>
    </reaction>
</comment>
<sequence>MWPLLTRVNRWAGAHPRVVDVLLALAALGAALGGLVDGGGRGRGGGAGGGFGTGGAGTFSAGAVVLLVLAAAVLLARRSHPVPVAVVSAGAVVGAVLMGGADPLVSAPLLLALFTLGWLASLRTTVLTVVIAGVGYVLALAAAQGVFLDERGDSPALTVLALGGAAAAAGVALRGQRSALVAARARAAQAESTREEEAQRRVTDERLRIARELHDVVAHHIAVVNVQAGVARHLLHRDPDKAEHALTLVREASKSVLTELTAVVGLLRTDGGDGPAAPAPGLSRLSALVDDVRSAGLALEWQVTGQPADLPAVADLTAYRVVQEALTNAVKYGDGQATLLVDHGAGEVTIDVVNGFSPRPPSGTGGHGLIGMRERIDAAHGQLDAGPDGAGHWRVRAVVPRGIA</sequence>
<evidence type="ECO:0000256" key="4">
    <source>
        <dbReference type="ARBA" id="ARBA00022679"/>
    </source>
</evidence>
<keyword evidence="9" id="KW-0812">Transmembrane</keyword>
<feature type="transmembrane region" description="Helical" evidence="9">
    <location>
        <begin position="54"/>
        <end position="75"/>
    </location>
</feature>
<dbReference type="SUPFAM" id="SSF55874">
    <property type="entry name" value="ATPase domain of HSP90 chaperone/DNA topoisomerase II/histidine kinase"/>
    <property type="match status" value="1"/>
</dbReference>
<gene>
    <name evidence="11" type="ORF">SAMN05660199_01733</name>
</gene>
<evidence type="ECO:0000259" key="10">
    <source>
        <dbReference type="Pfam" id="PF07730"/>
    </source>
</evidence>
<keyword evidence="6 11" id="KW-0418">Kinase</keyword>
<dbReference type="GO" id="GO:0005524">
    <property type="term" value="F:ATP binding"/>
    <property type="evidence" value="ECO:0007669"/>
    <property type="project" value="UniProtKB-KW"/>
</dbReference>
<dbReference type="InterPro" id="IPR011712">
    <property type="entry name" value="Sig_transdc_His_kin_sub3_dim/P"/>
</dbReference>
<name>A0A1H0IPI3_9ACTN</name>
<evidence type="ECO:0000313" key="11">
    <source>
        <dbReference type="EMBL" id="SDO33347.1"/>
    </source>
</evidence>
<dbReference type="InterPro" id="IPR050482">
    <property type="entry name" value="Sensor_HK_TwoCompSys"/>
</dbReference>
<dbReference type="GO" id="GO:0000155">
    <property type="term" value="F:phosphorelay sensor kinase activity"/>
    <property type="evidence" value="ECO:0007669"/>
    <property type="project" value="InterPro"/>
</dbReference>
<dbReference type="Gene3D" id="1.20.5.1930">
    <property type="match status" value="1"/>
</dbReference>
<keyword evidence="9" id="KW-0472">Membrane</keyword>
<dbReference type="OrthoDB" id="227596at2"/>
<evidence type="ECO:0000256" key="2">
    <source>
        <dbReference type="ARBA" id="ARBA00012438"/>
    </source>
</evidence>
<evidence type="ECO:0000256" key="1">
    <source>
        <dbReference type="ARBA" id="ARBA00000085"/>
    </source>
</evidence>
<dbReference type="InterPro" id="IPR036890">
    <property type="entry name" value="HATPase_C_sf"/>
</dbReference>
<proteinExistence type="predicted"/>
<keyword evidence="3" id="KW-0597">Phosphoprotein</keyword>
<evidence type="ECO:0000313" key="12">
    <source>
        <dbReference type="Proteomes" id="UP000199088"/>
    </source>
</evidence>
<keyword evidence="5" id="KW-0547">Nucleotide-binding</keyword>
<evidence type="ECO:0000256" key="6">
    <source>
        <dbReference type="ARBA" id="ARBA00022777"/>
    </source>
</evidence>
<dbReference type="RefSeq" id="WP_091243278.1">
    <property type="nucleotide sequence ID" value="NZ_FNIR01000005.1"/>
</dbReference>
<organism evidence="11 12">
    <name type="scientific">Klenkia soli</name>
    <dbReference type="NCBI Taxonomy" id="1052260"/>
    <lineage>
        <taxon>Bacteria</taxon>
        <taxon>Bacillati</taxon>
        <taxon>Actinomycetota</taxon>
        <taxon>Actinomycetes</taxon>
        <taxon>Geodermatophilales</taxon>
        <taxon>Geodermatophilaceae</taxon>
        <taxon>Klenkia</taxon>
    </lineage>
</organism>
<keyword evidence="4" id="KW-0808">Transferase</keyword>
<feature type="domain" description="Signal transduction histidine kinase subgroup 3 dimerisation and phosphoacceptor" evidence="10">
    <location>
        <begin position="205"/>
        <end position="270"/>
    </location>
</feature>
<dbReference type="STRING" id="1052260.SAMN05660199_01733"/>